<dbReference type="EMBL" id="CM042023">
    <property type="protein sequence ID" value="KAI3812739.1"/>
    <property type="molecule type" value="Genomic_DNA"/>
</dbReference>
<comment type="caution">
    <text evidence="1">The sequence shown here is derived from an EMBL/GenBank/DDBJ whole genome shotgun (WGS) entry which is preliminary data.</text>
</comment>
<sequence length="205" mass="23098">MSSRYVKSRSDKQLRDPDEADETEDCKPQDHLSGNDDEPIVPCGLVAWSLFNDTYKFFKGNKVIDIDKKDKYKFGSNVYPKNFQKGGLIGVERARGSYRVDENRGALPSFRKLYGKINTDLEANETITVVIQNNYNTYGFGGEKKVALSTANWIGGKNDFFGISFLATGGVCFFVAISFILLYVLKPRPLVDPTHLSWNRNESAQ</sequence>
<protein>
    <submittedName>
        <fullName evidence="1">Uncharacterized protein</fullName>
    </submittedName>
</protein>
<accession>A0ACB9IWV0</accession>
<name>A0ACB9IWV0_9ASTR</name>
<evidence type="ECO:0000313" key="1">
    <source>
        <dbReference type="EMBL" id="KAI3812739.1"/>
    </source>
</evidence>
<gene>
    <name evidence="1" type="ORF">L1987_17451</name>
</gene>
<dbReference type="Proteomes" id="UP001056120">
    <property type="component" value="Linkage Group LG06"/>
</dbReference>
<reference evidence="2" key="1">
    <citation type="journal article" date="2022" name="Mol. Ecol. Resour.">
        <title>The genomes of chicory, endive, great burdock and yacon provide insights into Asteraceae palaeo-polyploidization history and plant inulin production.</title>
        <authorList>
            <person name="Fan W."/>
            <person name="Wang S."/>
            <person name="Wang H."/>
            <person name="Wang A."/>
            <person name="Jiang F."/>
            <person name="Liu H."/>
            <person name="Zhao H."/>
            <person name="Xu D."/>
            <person name="Zhang Y."/>
        </authorList>
    </citation>
    <scope>NUCLEOTIDE SEQUENCE [LARGE SCALE GENOMIC DNA]</scope>
    <source>
        <strain evidence="2">cv. Yunnan</strain>
    </source>
</reference>
<reference evidence="1 2" key="2">
    <citation type="journal article" date="2022" name="Mol. Ecol. Resour.">
        <title>The genomes of chicory, endive, great burdock and yacon provide insights into Asteraceae paleo-polyploidization history and plant inulin production.</title>
        <authorList>
            <person name="Fan W."/>
            <person name="Wang S."/>
            <person name="Wang H."/>
            <person name="Wang A."/>
            <person name="Jiang F."/>
            <person name="Liu H."/>
            <person name="Zhao H."/>
            <person name="Xu D."/>
            <person name="Zhang Y."/>
        </authorList>
    </citation>
    <scope>NUCLEOTIDE SEQUENCE [LARGE SCALE GENOMIC DNA]</scope>
    <source>
        <strain evidence="2">cv. Yunnan</strain>
        <tissue evidence="1">Leaves</tissue>
    </source>
</reference>
<proteinExistence type="predicted"/>
<evidence type="ECO:0000313" key="2">
    <source>
        <dbReference type="Proteomes" id="UP001056120"/>
    </source>
</evidence>
<keyword evidence="2" id="KW-1185">Reference proteome</keyword>
<organism evidence="1 2">
    <name type="scientific">Smallanthus sonchifolius</name>
    <dbReference type="NCBI Taxonomy" id="185202"/>
    <lineage>
        <taxon>Eukaryota</taxon>
        <taxon>Viridiplantae</taxon>
        <taxon>Streptophyta</taxon>
        <taxon>Embryophyta</taxon>
        <taxon>Tracheophyta</taxon>
        <taxon>Spermatophyta</taxon>
        <taxon>Magnoliopsida</taxon>
        <taxon>eudicotyledons</taxon>
        <taxon>Gunneridae</taxon>
        <taxon>Pentapetalae</taxon>
        <taxon>asterids</taxon>
        <taxon>campanulids</taxon>
        <taxon>Asterales</taxon>
        <taxon>Asteraceae</taxon>
        <taxon>Asteroideae</taxon>
        <taxon>Heliantheae alliance</taxon>
        <taxon>Millerieae</taxon>
        <taxon>Smallanthus</taxon>
    </lineage>
</organism>